<dbReference type="InterPro" id="IPR001360">
    <property type="entry name" value="Glyco_hydro_1"/>
</dbReference>
<organism evidence="6 7">
    <name type="scientific">Prorocentrum cordatum</name>
    <dbReference type="NCBI Taxonomy" id="2364126"/>
    <lineage>
        <taxon>Eukaryota</taxon>
        <taxon>Sar</taxon>
        <taxon>Alveolata</taxon>
        <taxon>Dinophyceae</taxon>
        <taxon>Prorocentrales</taxon>
        <taxon>Prorocentraceae</taxon>
        <taxon>Prorocentrum</taxon>
    </lineage>
</organism>
<keyword evidence="7" id="KW-1185">Reference proteome</keyword>
<evidence type="ECO:0000256" key="5">
    <source>
        <dbReference type="SAM" id="MobiDB-lite"/>
    </source>
</evidence>
<comment type="similarity">
    <text evidence="1 4">Belongs to the glycosyl hydrolase 1 family.</text>
</comment>
<dbReference type="Pfam" id="PF00232">
    <property type="entry name" value="Glyco_hydro_1"/>
    <property type="match status" value="1"/>
</dbReference>
<evidence type="ECO:0000256" key="4">
    <source>
        <dbReference type="RuleBase" id="RU003690"/>
    </source>
</evidence>
<gene>
    <name evidence="6" type="ORF">PCOR1329_LOCUS78983</name>
</gene>
<evidence type="ECO:0000256" key="1">
    <source>
        <dbReference type="ARBA" id="ARBA00010838"/>
    </source>
</evidence>
<evidence type="ECO:0000256" key="3">
    <source>
        <dbReference type="ARBA" id="ARBA00023295"/>
    </source>
</evidence>
<evidence type="ECO:0000313" key="6">
    <source>
        <dbReference type="EMBL" id="CAK0902331.1"/>
    </source>
</evidence>
<proteinExistence type="inferred from homology"/>
<evidence type="ECO:0000256" key="2">
    <source>
        <dbReference type="ARBA" id="ARBA00022801"/>
    </source>
</evidence>
<protein>
    <recommendedName>
        <fullName evidence="8">Beta-glucosidase</fullName>
    </recommendedName>
</protein>
<evidence type="ECO:0008006" key="8">
    <source>
        <dbReference type="Google" id="ProtNLM"/>
    </source>
</evidence>
<keyword evidence="3" id="KW-0326">Glycosidase</keyword>
<feature type="compositionally biased region" description="Polar residues" evidence="5">
    <location>
        <begin position="418"/>
        <end position="428"/>
    </location>
</feature>
<keyword evidence="2" id="KW-0378">Hydrolase</keyword>
<dbReference type="InterPro" id="IPR017853">
    <property type="entry name" value="GH"/>
</dbReference>
<dbReference type="EMBL" id="CAUYUJ010021059">
    <property type="protein sequence ID" value="CAK0902331.1"/>
    <property type="molecule type" value="Genomic_DNA"/>
</dbReference>
<comment type="caution">
    <text evidence="6">The sequence shown here is derived from an EMBL/GenBank/DDBJ whole genome shotgun (WGS) entry which is preliminary data.</text>
</comment>
<reference evidence="6" key="1">
    <citation type="submission" date="2023-10" db="EMBL/GenBank/DDBJ databases">
        <authorList>
            <person name="Chen Y."/>
            <person name="Shah S."/>
            <person name="Dougan E. K."/>
            <person name="Thang M."/>
            <person name="Chan C."/>
        </authorList>
    </citation>
    <scope>NUCLEOTIDE SEQUENCE [LARGE SCALE GENOMIC DNA]</scope>
</reference>
<dbReference type="SUPFAM" id="SSF51445">
    <property type="entry name" value="(Trans)glycosidases"/>
    <property type="match status" value="1"/>
</dbReference>
<sequence>MNAMRMSMSWPRLMPLNKSSGKHEVNPEGVKFYKDVFAMMKKHGVTPFVTLHHWDVPNDLSWLEDDIVNHFLDFAKLCFNEFPEITNWATVNEPNSLCSGGYGAGVFAPGHKSTTDHLVCGHHILQAHARSVDYFRKSGKKGHIGIVLDCTWAYPNTDSEADNRAAAYDRDNLVGFWAEPIFKTGDYPQSLKDFFGAKMPVLTDEEKYMLKGFADFWGLNTYGGHVAVWNDKKIEDYEPGDNVAGRYSFSPCSAGADQTHVDDHEFECGAASGWIWAKPDSMRKYLNWVKDYYGVEHIFVTEFGVDVANESDMPMDEALVDTYRQEYYKRYLKQIAVAKKEDGVAIRGVFAWSLMDNFEWADGLNFRFGITYVDFNDLSRHPKMSAKWWTKMAQEPPVLPRGPPADMSQLEASQMTESYVPATPSQTRPRYCRAHDSKDRRPKVRARLKACKLCKHEVNTNCADFALCPSCSQRHHQCMLCAAPAPDSDSPDADLAAGSPMKPPPPPPPVAFSEEAAAAAQELAVPGPCVRRYCPAHEARERRLKVEPWLGQCRSCLVRVQTNCAEFSLCQGCSESRHRCMICAASVAPEGHAAPPQPGLDGRAAGQLAQEQLETPFPNDNMMRVPLPMTPDVPLAFLAAA</sequence>
<dbReference type="Proteomes" id="UP001189429">
    <property type="component" value="Unassembled WGS sequence"/>
</dbReference>
<accession>A0ABN9XQV6</accession>
<feature type="region of interest" description="Disordered" evidence="5">
    <location>
        <begin position="418"/>
        <end position="438"/>
    </location>
</feature>
<name>A0ABN9XQV6_9DINO</name>
<dbReference type="PANTHER" id="PTHR10353">
    <property type="entry name" value="GLYCOSYL HYDROLASE"/>
    <property type="match status" value="1"/>
</dbReference>
<dbReference type="Gene3D" id="3.20.20.80">
    <property type="entry name" value="Glycosidases"/>
    <property type="match status" value="1"/>
</dbReference>
<evidence type="ECO:0000313" key="7">
    <source>
        <dbReference type="Proteomes" id="UP001189429"/>
    </source>
</evidence>
<dbReference type="PRINTS" id="PR00131">
    <property type="entry name" value="GLHYDRLASE1"/>
</dbReference>
<dbReference type="PANTHER" id="PTHR10353:SF36">
    <property type="entry name" value="LP05116P"/>
    <property type="match status" value="1"/>
</dbReference>